<dbReference type="Pfam" id="PF07686">
    <property type="entry name" value="V-set"/>
    <property type="match status" value="1"/>
</dbReference>
<dbReference type="InterPro" id="IPR003599">
    <property type="entry name" value="Ig_sub"/>
</dbReference>
<dbReference type="SUPFAM" id="SSF48726">
    <property type="entry name" value="Immunoglobulin"/>
    <property type="match status" value="1"/>
</dbReference>
<evidence type="ECO:0000313" key="2">
    <source>
        <dbReference type="Ensembl" id="ENSSLUP00000056345.1"/>
    </source>
</evidence>
<dbReference type="AlphaFoldDB" id="A0A8D0AJ66"/>
<reference evidence="2" key="2">
    <citation type="submission" date="2025-09" db="UniProtKB">
        <authorList>
            <consortium name="Ensembl"/>
        </authorList>
    </citation>
    <scope>IDENTIFICATION</scope>
</reference>
<dbReference type="SMART" id="SM00406">
    <property type="entry name" value="IGv"/>
    <property type="match status" value="1"/>
</dbReference>
<evidence type="ECO:0000259" key="1">
    <source>
        <dbReference type="PROSITE" id="PS50835"/>
    </source>
</evidence>
<accession>A0A8D0AJ66</accession>
<dbReference type="InterPro" id="IPR013783">
    <property type="entry name" value="Ig-like_fold"/>
</dbReference>
<feature type="domain" description="Ig-like" evidence="1">
    <location>
        <begin position="20"/>
        <end position="121"/>
    </location>
</feature>
<name>A0A8D0AJ66_SANLU</name>
<dbReference type="PANTHER" id="PTHR23267">
    <property type="entry name" value="IMMUNOGLOBULIN LIGHT CHAIN"/>
    <property type="match status" value="1"/>
</dbReference>
<dbReference type="Ensembl" id="ENSSLUT00000057994.1">
    <property type="protein sequence ID" value="ENSSLUP00000056345.1"/>
    <property type="gene ID" value="ENSSLUG00000024324.1"/>
</dbReference>
<dbReference type="PROSITE" id="PS50835">
    <property type="entry name" value="IG_LIKE"/>
    <property type="match status" value="1"/>
</dbReference>
<evidence type="ECO:0000313" key="3">
    <source>
        <dbReference type="Proteomes" id="UP000694568"/>
    </source>
</evidence>
<sequence length="121" mass="13219">MSLFCLDVDHFSLSWICSSGQIILTQSPGSQSVVPGQTVSIRCKTSSYYLLAWYHQKTGEAPKLLIKLTSERVSTISRYSGSGAGNGVDFTLTISGVEAADAGVYYCQSYHYINSQDVFTQ</sequence>
<protein>
    <recommendedName>
        <fullName evidence="1">Ig-like domain-containing protein</fullName>
    </recommendedName>
</protein>
<reference evidence="2" key="1">
    <citation type="submission" date="2025-08" db="UniProtKB">
        <authorList>
            <consortium name="Ensembl"/>
        </authorList>
    </citation>
    <scope>IDENTIFICATION</scope>
</reference>
<dbReference type="GeneTree" id="ENSGT01150000286991"/>
<organism evidence="2 3">
    <name type="scientific">Sander lucioperca</name>
    <name type="common">Pike-perch</name>
    <name type="synonym">Perca lucioperca</name>
    <dbReference type="NCBI Taxonomy" id="283035"/>
    <lineage>
        <taxon>Eukaryota</taxon>
        <taxon>Metazoa</taxon>
        <taxon>Chordata</taxon>
        <taxon>Craniata</taxon>
        <taxon>Vertebrata</taxon>
        <taxon>Euteleostomi</taxon>
        <taxon>Actinopterygii</taxon>
        <taxon>Neopterygii</taxon>
        <taxon>Teleostei</taxon>
        <taxon>Neoteleostei</taxon>
        <taxon>Acanthomorphata</taxon>
        <taxon>Eupercaria</taxon>
        <taxon>Perciformes</taxon>
        <taxon>Percoidei</taxon>
        <taxon>Percidae</taxon>
        <taxon>Luciopercinae</taxon>
        <taxon>Sander</taxon>
    </lineage>
</organism>
<proteinExistence type="predicted"/>
<dbReference type="InterPro" id="IPR036179">
    <property type="entry name" value="Ig-like_dom_sf"/>
</dbReference>
<dbReference type="InterPro" id="IPR007110">
    <property type="entry name" value="Ig-like_dom"/>
</dbReference>
<dbReference type="InterPro" id="IPR050150">
    <property type="entry name" value="IgV_Light_Chain"/>
</dbReference>
<keyword evidence="3" id="KW-1185">Reference proteome</keyword>
<dbReference type="SMART" id="SM00409">
    <property type="entry name" value="IG"/>
    <property type="match status" value="1"/>
</dbReference>
<dbReference type="Proteomes" id="UP000694568">
    <property type="component" value="Unplaced"/>
</dbReference>
<dbReference type="Gene3D" id="2.60.40.10">
    <property type="entry name" value="Immunoglobulins"/>
    <property type="match status" value="1"/>
</dbReference>
<dbReference type="InterPro" id="IPR013106">
    <property type="entry name" value="Ig_V-set"/>
</dbReference>